<protein>
    <submittedName>
        <fullName evidence="15">Polynucleotide adenylyltransferase region</fullName>
    </submittedName>
</protein>
<keyword evidence="9" id="KW-0460">Magnesium</keyword>
<organism evidence="15 16">
    <name type="scientific">Anabaena cylindrica (strain ATCC 27899 / PCC 7122)</name>
    <dbReference type="NCBI Taxonomy" id="272123"/>
    <lineage>
        <taxon>Bacteria</taxon>
        <taxon>Bacillati</taxon>
        <taxon>Cyanobacteriota</taxon>
        <taxon>Cyanophyceae</taxon>
        <taxon>Nostocales</taxon>
        <taxon>Nostocaceae</taxon>
        <taxon>Anabaena</taxon>
    </lineage>
</organism>
<dbReference type="EMBL" id="CP003659">
    <property type="protein sequence ID" value="AFZ59736.1"/>
    <property type="molecule type" value="Genomic_DNA"/>
</dbReference>
<dbReference type="GO" id="GO:0016779">
    <property type="term" value="F:nucleotidyltransferase activity"/>
    <property type="evidence" value="ECO:0007669"/>
    <property type="project" value="UniProtKB-KW"/>
</dbReference>
<dbReference type="Gene3D" id="3.30.460.10">
    <property type="entry name" value="Beta Polymerase, domain 2"/>
    <property type="match status" value="1"/>
</dbReference>
<evidence type="ECO:0000256" key="8">
    <source>
        <dbReference type="ARBA" id="ARBA00022741"/>
    </source>
</evidence>
<dbReference type="GO" id="GO:0000166">
    <property type="term" value="F:nucleotide binding"/>
    <property type="evidence" value="ECO:0007669"/>
    <property type="project" value="UniProtKB-KW"/>
</dbReference>
<dbReference type="GO" id="GO:0046872">
    <property type="term" value="F:metal ion binding"/>
    <property type="evidence" value="ECO:0007669"/>
    <property type="project" value="UniProtKB-KW"/>
</dbReference>
<keyword evidence="7" id="KW-0479">Metal-binding</keyword>
<accession>K9ZKL8</accession>
<evidence type="ECO:0000256" key="3">
    <source>
        <dbReference type="ARBA" id="ARBA00022555"/>
    </source>
</evidence>
<sequence>MNIMDDLAVSLLAAENWPFSLEFLPQDAYMVGGAVRDAILGRSREYLDLDFIIPDDAVKVASDIARYYQAGFVLLDAERKIARVVFPHATADFAQQEGDSLITDLHRRDFTINAIAYHPHTRQIIDPLHGCADIAAGILRMISPKNLQDDPLRLMRAYRQAAQLGFIIEATTQKTIRTLAADISKVAAERIRVEIGYLLANSQGTPWLTSAWEDGLLVAFFKNATRESLSKLAAIDKAAALISQNWQQLGEELQNCVRDTVKTTWLGIAKLACLVHPNPEIAETELQELTYSRAEIRAIITALRLFPKFKVINLSLREQYFLFQDVGVAFSSTTALALADDILVEAISGDNPLEVYAPLINHYLNPDDLVAHPSPLVSGKEVIIALNIPASPLIGKILSEIAVAQAEGKVSTVEGAIEFAKQFVNA</sequence>
<evidence type="ECO:0000256" key="6">
    <source>
        <dbReference type="ARBA" id="ARBA00022695"/>
    </source>
</evidence>
<reference evidence="16" key="1">
    <citation type="journal article" date="2013" name="Proc. Natl. Acad. Sci. U.S.A.">
        <title>Improving the coverage of the cyanobacterial phylum using diversity-driven genome sequencing.</title>
        <authorList>
            <person name="Shih P.M."/>
            <person name="Wu D."/>
            <person name="Latifi A."/>
            <person name="Axen S.D."/>
            <person name="Fewer D.P."/>
            <person name="Talla E."/>
            <person name="Calteau A."/>
            <person name="Cai F."/>
            <person name="Tandeau de Marsac N."/>
            <person name="Rippka R."/>
            <person name="Herdman M."/>
            <person name="Sivonen K."/>
            <person name="Coursin T."/>
            <person name="Laurent T."/>
            <person name="Goodwin L."/>
            <person name="Nolan M."/>
            <person name="Davenport K.W."/>
            <person name="Han C.S."/>
            <person name="Rubin E.M."/>
            <person name="Eisen J.A."/>
            <person name="Woyke T."/>
            <person name="Gugger M."/>
            <person name="Kerfeld C.A."/>
        </authorList>
    </citation>
    <scope>NUCLEOTIDE SEQUENCE [LARGE SCALE GENOMIC DNA]</scope>
    <source>
        <strain evidence="16">ATCC 27899 / PCC 7122</strain>
    </source>
</reference>
<dbReference type="STRING" id="272123.Anacy_4375"/>
<proteinExistence type="inferred from homology"/>
<keyword evidence="6 15" id="KW-0548">Nucleotidyltransferase</keyword>
<evidence type="ECO:0000256" key="5">
    <source>
        <dbReference type="ARBA" id="ARBA00022694"/>
    </source>
</evidence>
<evidence type="ECO:0000256" key="11">
    <source>
        <dbReference type="RuleBase" id="RU003953"/>
    </source>
</evidence>
<dbReference type="KEGG" id="acy:Anacy_4375"/>
<dbReference type="Gene3D" id="1.10.3090.10">
    <property type="entry name" value="cca-adding enzyme, domain 2"/>
    <property type="match status" value="1"/>
</dbReference>
<dbReference type="InterPro" id="IPR032810">
    <property type="entry name" value="CCA-adding_enz_C"/>
</dbReference>
<dbReference type="GO" id="GO:0000049">
    <property type="term" value="F:tRNA binding"/>
    <property type="evidence" value="ECO:0007669"/>
    <property type="project" value="UniProtKB-KW"/>
</dbReference>
<evidence type="ECO:0000313" key="15">
    <source>
        <dbReference type="EMBL" id="AFZ59736.1"/>
    </source>
</evidence>
<evidence type="ECO:0000256" key="7">
    <source>
        <dbReference type="ARBA" id="ARBA00022723"/>
    </source>
</evidence>
<evidence type="ECO:0000259" key="14">
    <source>
        <dbReference type="Pfam" id="PF13735"/>
    </source>
</evidence>
<comment type="cofactor">
    <cofactor evidence="1">
        <name>Mg(2+)</name>
        <dbReference type="ChEBI" id="CHEBI:18420"/>
    </cofactor>
</comment>
<gene>
    <name evidence="15" type="ordered locus">Anacy_4375</name>
</gene>
<keyword evidence="3" id="KW-0820">tRNA-binding</keyword>
<dbReference type="HOGENOM" id="CLU_015961_6_0_3"/>
<keyword evidence="8" id="KW-0547">Nucleotide-binding</keyword>
<keyword evidence="16" id="KW-1185">Reference proteome</keyword>
<dbReference type="InterPro" id="IPR002646">
    <property type="entry name" value="PolA_pol_head_dom"/>
</dbReference>
<dbReference type="InterPro" id="IPR043519">
    <property type="entry name" value="NT_sf"/>
</dbReference>
<dbReference type="InterPro" id="IPR050124">
    <property type="entry name" value="tRNA_CCA-adding_enzyme"/>
</dbReference>
<dbReference type="CDD" id="cd05398">
    <property type="entry name" value="NT_ClassII-CCAase"/>
    <property type="match status" value="1"/>
</dbReference>
<dbReference type="PANTHER" id="PTHR47545">
    <property type="entry name" value="MULTIFUNCTIONAL CCA PROTEIN"/>
    <property type="match status" value="1"/>
</dbReference>
<dbReference type="GO" id="GO:0008033">
    <property type="term" value="P:tRNA processing"/>
    <property type="evidence" value="ECO:0007669"/>
    <property type="project" value="UniProtKB-KW"/>
</dbReference>
<evidence type="ECO:0000256" key="9">
    <source>
        <dbReference type="ARBA" id="ARBA00022842"/>
    </source>
</evidence>
<feature type="domain" description="CCA-adding enzyme C-terminal" evidence="14">
    <location>
        <begin position="266"/>
        <end position="418"/>
    </location>
</feature>
<dbReference type="PANTHER" id="PTHR47545:SF2">
    <property type="entry name" value="CC-ADDING TRNA NUCLEOTIDYLTRANSFERASE"/>
    <property type="match status" value="1"/>
</dbReference>
<dbReference type="InterPro" id="IPR032828">
    <property type="entry name" value="PolyA_RNA-bd"/>
</dbReference>
<evidence type="ECO:0000313" key="16">
    <source>
        <dbReference type="Proteomes" id="UP000010474"/>
    </source>
</evidence>
<dbReference type="PATRIC" id="fig|272123.3.peg.4766"/>
<evidence type="ECO:0000256" key="10">
    <source>
        <dbReference type="ARBA" id="ARBA00022884"/>
    </source>
</evidence>
<dbReference type="AlphaFoldDB" id="K9ZKL8"/>
<dbReference type="Proteomes" id="UP000010474">
    <property type="component" value="Chromosome"/>
</dbReference>
<dbReference type="Pfam" id="PF13735">
    <property type="entry name" value="tRNA_NucTran2_2"/>
    <property type="match status" value="1"/>
</dbReference>
<keyword evidence="4 11" id="KW-0808">Transferase</keyword>
<name>K9ZKL8_ANACC</name>
<evidence type="ECO:0000259" key="12">
    <source>
        <dbReference type="Pfam" id="PF01743"/>
    </source>
</evidence>
<keyword evidence="10 11" id="KW-0694">RNA-binding</keyword>
<feature type="domain" description="tRNA nucleotidyltransferase/poly(A) polymerase RNA and SrmB- binding" evidence="13">
    <location>
        <begin position="165"/>
        <end position="224"/>
    </location>
</feature>
<keyword evidence="5" id="KW-0819">tRNA processing</keyword>
<feature type="domain" description="Poly A polymerase head" evidence="12">
    <location>
        <begin position="28"/>
        <end position="140"/>
    </location>
</feature>
<dbReference type="eggNOG" id="COG0617">
    <property type="taxonomic scope" value="Bacteria"/>
</dbReference>
<evidence type="ECO:0000259" key="13">
    <source>
        <dbReference type="Pfam" id="PF12627"/>
    </source>
</evidence>
<dbReference type="SUPFAM" id="SSF81891">
    <property type="entry name" value="Poly A polymerase C-terminal region-like"/>
    <property type="match status" value="1"/>
</dbReference>
<evidence type="ECO:0000256" key="1">
    <source>
        <dbReference type="ARBA" id="ARBA00001946"/>
    </source>
</evidence>
<dbReference type="Pfam" id="PF01743">
    <property type="entry name" value="PolyA_pol"/>
    <property type="match status" value="1"/>
</dbReference>
<comment type="similarity">
    <text evidence="2 11">Belongs to the tRNA nucleotidyltransferase/poly(A) polymerase family.</text>
</comment>
<evidence type="ECO:0000256" key="2">
    <source>
        <dbReference type="ARBA" id="ARBA00007265"/>
    </source>
</evidence>
<dbReference type="Pfam" id="PF12627">
    <property type="entry name" value="PolyA_pol_RNAbd"/>
    <property type="match status" value="1"/>
</dbReference>
<evidence type="ECO:0000256" key="4">
    <source>
        <dbReference type="ARBA" id="ARBA00022679"/>
    </source>
</evidence>
<dbReference type="SUPFAM" id="SSF81301">
    <property type="entry name" value="Nucleotidyltransferase"/>
    <property type="match status" value="1"/>
</dbReference>